<dbReference type="Proteomes" id="UP000002212">
    <property type="component" value="Chromosome"/>
</dbReference>
<name>C1AVG0_RHOOB</name>
<dbReference type="STRING" id="632772.ROP_54030"/>
<gene>
    <name evidence="3" type="ordered locus">ROP_54030</name>
</gene>
<dbReference type="Gene3D" id="3.40.50.720">
    <property type="entry name" value="NAD(P)-binding Rossmann-like Domain"/>
    <property type="match status" value="1"/>
</dbReference>
<sequence>MTTPDLCVVDGATGAMGTEITLRLARRGLRVLAVARSTEDLEKLAAAEDLISPCVADIADDSAIETISARLDSPVRMALFAAGLPVRGSADTIPPGDLAVAVNIKVGGLVRLLHAVRDQFVDGSRFVTIAGSLGLEPGPLDAAPGTANAAVFNLMRQLSALYGPRGVTKHTIAPGPVDTPRLRAFIETEATETGRDPEQIWERYRAKTTLGRLPTLEEIGWIVETLLAPEAAVLHGSVINVDAGTRRGIS</sequence>
<dbReference type="HOGENOM" id="CLU_010194_1_2_11"/>
<dbReference type="PANTHER" id="PTHR43477:SF1">
    <property type="entry name" value="DIHYDROANTICAPSIN 7-DEHYDROGENASE"/>
    <property type="match status" value="1"/>
</dbReference>
<dbReference type="PANTHER" id="PTHR43477">
    <property type="entry name" value="DIHYDROANTICAPSIN 7-DEHYDROGENASE"/>
    <property type="match status" value="1"/>
</dbReference>
<organism evidence="3 4">
    <name type="scientific">Rhodococcus opacus (strain B4)</name>
    <dbReference type="NCBI Taxonomy" id="632772"/>
    <lineage>
        <taxon>Bacteria</taxon>
        <taxon>Bacillati</taxon>
        <taxon>Actinomycetota</taxon>
        <taxon>Actinomycetes</taxon>
        <taxon>Mycobacteriales</taxon>
        <taxon>Nocardiaceae</taxon>
        <taxon>Rhodococcus</taxon>
    </lineage>
</organism>
<dbReference type="KEGG" id="rop:ROP_54030"/>
<dbReference type="AlphaFoldDB" id="C1AVG0"/>
<accession>C1AVG0</accession>
<dbReference type="GO" id="GO:0016491">
    <property type="term" value="F:oxidoreductase activity"/>
    <property type="evidence" value="ECO:0007669"/>
    <property type="project" value="UniProtKB-KW"/>
</dbReference>
<keyword evidence="2" id="KW-0560">Oxidoreductase</keyword>
<dbReference type="InterPro" id="IPR036291">
    <property type="entry name" value="NAD(P)-bd_dom_sf"/>
</dbReference>
<dbReference type="Pfam" id="PF13561">
    <property type="entry name" value="adh_short_C2"/>
    <property type="match status" value="1"/>
</dbReference>
<evidence type="ECO:0000313" key="4">
    <source>
        <dbReference type="Proteomes" id="UP000002212"/>
    </source>
</evidence>
<dbReference type="EMBL" id="AP011115">
    <property type="protein sequence ID" value="BAH53650.1"/>
    <property type="molecule type" value="Genomic_DNA"/>
</dbReference>
<dbReference type="PATRIC" id="fig|632772.20.peg.5640"/>
<evidence type="ECO:0000256" key="2">
    <source>
        <dbReference type="ARBA" id="ARBA00023002"/>
    </source>
</evidence>
<protein>
    <submittedName>
        <fullName evidence="3">Putative oxidoreductase</fullName>
    </submittedName>
</protein>
<proteinExistence type="inferred from homology"/>
<dbReference type="CDD" id="cd05233">
    <property type="entry name" value="SDR_c"/>
    <property type="match status" value="1"/>
</dbReference>
<evidence type="ECO:0000313" key="3">
    <source>
        <dbReference type="EMBL" id="BAH53650.1"/>
    </source>
</evidence>
<evidence type="ECO:0000256" key="1">
    <source>
        <dbReference type="ARBA" id="ARBA00006484"/>
    </source>
</evidence>
<dbReference type="SUPFAM" id="SSF51735">
    <property type="entry name" value="NAD(P)-binding Rossmann-fold domains"/>
    <property type="match status" value="1"/>
</dbReference>
<comment type="similarity">
    <text evidence="1">Belongs to the short-chain dehydrogenases/reductases (SDR) family.</text>
</comment>
<dbReference type="InterPro" id="IPR002347">
    <property type="entry name" value="SDR_fam"/>
</dbReference>
<reference evidence="3 4" key="1">
    <citation type="submission" date="2009-03" db="EMBL/GenBank/DDBJ databases">
        <title>Comparison of the complete genome sequences of Rhodococcus erythropolis PR4 and Rhodococcus opacus B4.</title>
        <authorList>
            <person name="Takarada H."/>
            <person name="Sekine M."/>
            <person name="Hosoyama A."/>
            <person name="Yamada R."/>
            <person name="Fujisawa T."/>
            <person name="Omata S."/>
            <person name="Shimizu A."/>
            <person name="Tsukatani N."/>
            <person name="Tanikawa S."/>
            <person name="Fujita N."/>
            <person name="Harayama S."/>
        </authorList>
    </citation>
    <scope>NUCLEOTIDE SEQUENCE [LARGE SCALE GENOMIC DNA]</scope>
    <source>
        <strain evidence="3 4">B4</strain>
    </source>
</reference>
<dbReference type="OrthoDB" id="9775296at2"/>
<dbReference type="RefSeq" id="WP_015889151.1">
    <property type="nucleotide sequence ID" value="NC_012522.1"/>
</dbReference>
<dbReference type="InterPro" id="IPR051122">
    <property type="entry name" value="SDR_DHRS6-like"/>
</dbReference>